<dbReference type="EMBL" id="CP036291">
    <property type="protein sequence ID" value="QDU90184.1"/>
    <property type="molecule type" value="Genomic_DNA"/>
</dbReference>
<dbReference type="AlphaFoldDB" id="A0A518DFD1"/>
<proteinExistence type="predicted"/>
<accession>A0A518DFD1</accession>
<dbReference type="RefSeq" id="WP_145288155.1">
    <property type="nucleotide sequence ID" value="NZ_CP036291.1"/>
</dbReference>
<dbReference type="KEGG" id="pnd:Pla175_35860"/>
<dbReference type="EC" id="2.4.1.266" evidence="1"/>
<organism evidence="1 2">
    <name type="scientific">Pirellulimonas nuda</name>
    <dbReference type="NCBI Taxonomy" id="2528009"/>
    <lineage>
        <taxon>Bacteria</taxon>
        <taxon>Pseudomonadati</taxon>
        <taxon>Planctomycetota</taxon>
        <taxon>Planctomycetia</taxon>
        <taxon>Pirellulales</taxon>
        <taxon>Lacipirellulaceae</taxon>
        <taxon>Pirellulimonas</taxon>
    </lineage>
</organism>
<evidence type="ECO:0000313" key="1">
    <source>
        <dbReference type="EMBL" id="QDU90184.1"/>
    </source>
</evidence>
<dbReference type="InterPro" id="IPR029044">
    <property type="entry name" value="Nucleotide-diphossugar_trans"/>
</dbReference>
<keyword evidence="1" id="KW-0328">Glycosyltransferase</keyword>
<dbReference type="SUPFAM" id="SSF53448">
    <property type="entry name" value="Nucleotide-diphospho-sugar transferases"/>
    <property type="match status" value="1"/>
</dbReference>
<evidence type="ECO:0000313" key="2">
    <source>
        <dbReference type="Proteomes" id="UP000317429"/>
    </source>
</evidence>
<dbReference type="Gene3D" id="3.90.550.10">
    <property type="entry name" value="Spore Coat Polysaccharide Biosynthesis Protein SpsA, Chain A"/>
    <property type="match status" value="1"/>
</dbReference>
<keyword evidence="1" id="KW-0808">Transferase</keyword>
<sequence>MPDFAQHGPITTLHELGTVHPEQIEANLRAAVQRHPIGLLLPVTASDMRAEPFARIAQKLAAADYIDTTLVLLNRADSVEDYRECRRIVSQLGPRAHVLWTDGPRGAAAFAELTDAGFDVSQPGKGRAVWTAFGFLLADPRLKAFVLQDCDIVNYDNEMLVRLCLPMAHASVDFEFAKAYYARVTDRMHGRVVRLLMTPLLRAMIAVLGSDPFLVFLRSFRYPLSGEFAISATLARSNRIPCDWGLEVGVLAEVFRNTSPKRVCQVDLGRLYEHKHQPLDRSDPHSGLLKMGSQIIQSILRTLASRGQVLSQGHLMTLQAAFLRLAQDAVRQYHADAMMNSLEYDRHSEEQAIEAFAALIATAGQAVLDDPTGAAALPTWSRVMAALPDFPSRLRQIAEDDAAEFTGEPSP</sequence>
<dbReference type="OrthoDB" id="9477at2"/>
<gene>
    <name evidence="1" type="primary">gpgS_2</name>
    <name evidence="1" type="ORF">Pla175_35860</name>
</gene>
<reference evidence="1 2" key="1">
    <citation type="submission" date="2019-02" db="EMBL/GenBank/DDBJ databases">
        <title>Deep-cultivation of Planctomycetes and their phenomic and genomic characterization uncovers novel biology.</title>
        <authorList>
            <person name="Wiegand S."/>
            <person name="Jogler M."/>
            <person name="Boedeker C."/>
            <person name="Pinto D."/>
            <person name="Vollmers J."/>
            <person name="Rivas-Marin E."/>
            <person name="Kohn T."/>
            <person name="Peeters S.H."/>
            <person name="Heuer A."/>
            <person name="Rast P."/>
            <person name="Oberbeckmann S."/>
            <person name="Bunk B."/>
            <person name="Jeske O."/>
            <person name="Meyerdierks A."/>
            <person name="Storesund J.E."/>
            <person name="Kallscheuer N."/>
            <person name="Luecker S."/>
            <person name="Lage O.M."/>
            <person name="Pohl T."/>
            <person name="Merkel B.J."/>
            <person name="Hornburger P."/>
            <person name="Mueller R.-W."/>
            <person name="Bruemmer F."/>
            <person name="Labrenz M."/>
            <person name="Spormann A.M."/>
            <person name="Op den Camp H."/>
            <person name="Overmann J."/>
            <person name="Amann R."/>
            <person name="Jetten M.S.M."/>
            <person name="Mascher T."/>
            <person name="Medema M.H."/>
            <person name="Devos D.P."/>
            <person name="Kaster A.-K."/>
            <person name="Ovreas L."/>
            <person name="Rohde M."/>
            <person name="Galperin M.Y."/>
            <person name="Jogler C."/>
        </authorList>
    </citation>
    <scope>NUCLEOTIDE SEQUENCE [LARGE SCALE GENOMIC DNA]</scope>
    <source>
        <strain evidence="1 2">Pla175</strain>
    </source>
</reference>
<protein>
    <submittedName>
        <fullName evidence="1">Glucosyl-3-phosphoglycerate synthase</fullName>
        <ecNumber evidence="1">2.4.1.266</ecNumber>
    </submittedName>
</protein>
<name>A0A518DFD1_9BACT</name>
<dbReference type="GO" id="GO:0016757">
    <property type="term" value="F:glycosyltransferase activity"/>
    <property type="evidence" value="ECO:0007669"/>
    <property type="project" value="UniProtKB-KW"/>
</dbReference>
<dbReference type="Proteomes" id="UP000317429">
    <property type="component" value="Chromosome"/>
</dbReference>
<keyword evidence="2" id="KW-1185">Reference proteome</keyword>